<feature type="region of interest" description="Disordered" evidence="1">
    <location>
        <begin position="351"/>
        <end position="379"/>
    </location>
</feature>
<name>A0A1F6C3S4_HANXR</name>
<evidence type="ECO:0000256" key="1">
    <source>
        <dbReference type="SAM" id="MobiDB-lite"/>
    </source>
</evidence>
<evidence type="ECO:0000313" key="3">
    <source>
        <dbReference type="Proteomes" id="UP000178606"/>
    </source>
</evidence>
<dbReference type="Proteomes" id="UP000178606">
    <property type="component" value="Unassembled WGS sequence"/>
</dbReference>
<accession>A0A1F6C3S4</accession>
<organism evidence="2 3">
    <name type="scientific">Handelsmanbacteria sp. (strain RIFCSPLOWO2_12_FULL_64_10)</name>
    <dbReference type="NCBI Taxonomy" id="1817868"/>
    <lineage>
        <taxon>Bacteria</taxon>
        <taxon>Candidatus Handelsmaniibacteriota</taxon>
    </lineage>
</organism>
<proteinExistence type="predicted"/>
<gene>
    <name evidence="2" type="ORF">A3F84_20230</name>
</gene>
<feature type="compositionally biased region" description="Low complexity" evidence="1">
    <location>
        <begin position="358"/>
        <end position="370"/>
    </location>
</feature>
<protein>
    <submittedName>
        <fullName evidence="2">Uncharacterized protein</fullName>
    </submittedName>
</protein>
<dbReference type="EMBL" id="MFKF01000425">
    <property type="protein sequence ID" value="OGG43825.1"/>
    <property type="molecule type" value="Genomic_DNA"/>
</dbReference>
<feature type="region of interest" description="Disordered" evidence="1">
    <location>
        <begin position="793"/>
        <end position="822"/>
    </location>
</feature>
<evidence type="ECO:0000313" key="2">
    <source>
        <dbReference type="EMBL" id="OGG43825.1"/>
    </source>
</evidence>
<comment type="caution">
    <text evidence="2">The sequence shown here is derived from an EMBL/GenBank/DDBJ whole genome shotgun (WGS) entry which is preliminary data.</text>
</comment>
<dbReference type="AlphaFoldDB" id="A0A1F6C3S4"/>
<reference evidence="2 3" key="1">
    <citation type="journal article" date="2016" name="Nat. Commun.">
        <title>Thousands of microbial genomes shed light on interconnected biogeochemical processes in an aquifer system.</title>
        <authorList>
            <person name="Anantharaman K."/>
            <person name="Brown C.T."/>
            <person name="Hug L.A."/>
            <person name="Sharon I."/>
            <person name="Castelle C.J."/>
            <person name="Probst A.J."/>
            <person name="Thomas B.C."/>
            <person name="Singh A."/>
            <person name="Wilkins M.J."/>
            <person name="Karaoz U."/>
            <person name="Brodie E.L."/>
            <person name="Williams K.H."/>
            <person name="Hubbard S.S."/>
            <person name="Banfield J.F."/>
        </authorList>
    </citation>
    <scope>NUCLEOTIDE SEQUENCE [LARGE SCALE GENOMIC DNA]</scope>
    <source>
        <strain evidence="3">RIFCSPLOWO2_12_FULL_64_10</strain>
    </source>
</reference>
<sequence>MFDVEREVMADGSRGPYRIGDRPIVAQSERIRVGGRVTIRDEDYRIDYRAAEVTFEREVPRGTIIHAAYRCAPDLLKPVYRHRIPVATDSLSYPGDESPRYAPLTSPGDESPRYLASDSTDLTVGGSKTFGVGFGSDRDATLTQSLRLNLSGRLGGGVEVLGVLSDRNLPIQPDGSTRTLSELDQVLLRIRSPSLSAGLGDLDVSLTETEFSRYERRIQGVTGEVVLPSGSATVFGASTRGAYLTRQVAGIEGNQGPYVIGGSGGRILAGSERVFLDGERLTRGLSEDYVIDYDAGMIAFTPRRPISAESRIVVEAQGADGFYGRRIAGGRGRVRLWDSRVSVGATMIRESDVRDRPATTPLPATRPAPAEGEDSPRAAPTRHQVMGFDVAAEPLRGLSVNGEFAVSDLDRDLLSKEGDRLSRGIAFRTGLELRPVPVGLLGRGAGTFGLSAKARSVSGRFSPVGRTRGVEEHRRWGARPDLPAERSGEVEGVYRLTEASGVRLSYGRGRWGEDAGVRRSLSLFSAQPGLPRLTYDAEAVRQRSGGGGGLARHRAALEQTAFGLRPFFQFISERVEGSAARNLTGGGGTNDLSAAEYLEARPAGALSPPDWRYREVAGGLGAAQGGRVAWSSEWTRRRTARRAGGVWADSAAVSAQRLRLSVSRWRALSLDGDYTHRSRRTYGASPVVSSDHLTEGRLLYASRDGAVSQEMFYRLSSARLEQRRRTFVEVGRGRGGYTWADLNGDGRRDEEEYLADPDGDHTLYVERTGLGEPVRDATFSARLTVDLGRLKSVKREATSPSPQPRKKALGTPSLSQGEREGGRWVATSWERQVGWRGWVRSRDTRYEIRDTVFSSTSSAVKRLFSALSLETSLDADRRALRGERGGGTGVTPWALGRFAAGAGVASGRRSLQQDAYVFRYGRRLSVRTRYRRDDSISRDYSSGDLRRSTERSLRIRARLRPDLDAEMEALHRERSAAGSGPGYDLRSGEVQGRAHWRAGDLLATLTLSAGQDRDRLSATASRFFSVAPEVVRSFRGMGRLRAAGEWTRTSTPGDLPLYLALTQGRRPGDTLRWEVGADAQVGRAVTASCAYTGRRLPGLPVIHLGQAEVQASF</sequence>
<feature type="region of interest" description="Disordered" evidence="1">
    <location>
        <begin position="89"/>
        <end position="112"/>
    </location>
</feature>